<sequence>MSSTPSLPFSIIATPRDHRIRVLKFHIIVHILVFSTVVLLLMQLISHTTTLVGVGDSGLPPLWMEMFVRQLVDGTEMFIWVAVYLLVLLDGLHALLCIGWYADQLTPFRRRRNVGRRRMATKTWFDSIRQSLEEWRQQCLKPFETRDGEENSRRPIHDMEWRSAASQNAPQDRKSSHWMVNSDITPSPLSSPSPHTYHPFLHPTFTSVTRHILLALWDTIMLLTLTSHIYIYAANIRPGLAFCSKHDYPLWHSKVDLFTLPQRCARVNWNIHSAGGCSATGAVALALWHFCALVGRLWDVVDEKLQKLRDRTQRRVESELHVRRKGIDEVEVEVDKKKFGDLDREGRCTKASIHCEPGGNGNWTRAEKKVGEGKKEWYE</sequence>
<dbReference type="Proteomes" id="UP001199106">
    <property type="component" value="Unassembled WGS sequence"/>
</dbReference>
<keyword evidence="4" id="KW-1185">Reference proteome</keyword>
<organism evidence="3 4">
    <name type="scientific">Alternaria panax</name>
    <dbReference type="NCBI Taxonomy" id="48097"/>
    <lineage>
        <taxon>Eukaryota</taxon>
        <taxon>Fungi</taxon>
        <taxon>Dikarya</taxon>
        <taxon>Ascomycota</taxon>
        <taxon>Pezizomycotina</taxon>
        <taxon>Dothideomycetes</taxon>
        <taxon>Pleosporomycetidae</taxon>
        <taxon>Pleosporales</taxon>
        <taxon>Pleosporineae</taxon>
        <taxon>Pleosporaceae</taxon>
        <taxon>Alternaria</taxon>
        <taxon>Alternaria sect. Panax</taxon>
    </lineage>
</organism>
<protein>
    <submittedName>
        <fullName evidence="3">Uncharacterized protein</fullName>
    </submittedName>
</protein>
<evidence type="ECO:0000256" key="2">
    <source>
        <dbReference type="SAM" id="Phobius"/>
    </source>
</evidence>
<dbReference type="EMBL" id="JAANER010000002">
    <property type="protein sequence ID" value="KAG9193038.1"/>
    <property type="molecule type" value="Genomic_DNA"/>
</dbReference>
<accession>A0AAD4IE66</accession>
<keyword evidence="2" id="KW-0812">Transmembrane</keyword>
<evidence type="ECO:0000313" key="4">
    <source>
        <dbReference type="Proteomes" id="UP001199106"/>
    </source>
</evidence>
<keyword evidence="2" id="KW-1133">Transmembrane helix</keyword>
<comment type="caution">
    <text evidence="3">The sequence shown here is derived from an EMBL/GenBank/DDBJ whole genome shotgun (WGS) entry which is preliminary data.</text>
</comment>
<feature type="transmembrane region" description="Helical" evidence="2">
    <location>
        <begin position="212"/>
        <end position="233"/>
    </location>
</feature>
<evidence type="ECO:0000256" key="1">
    <source>
        <dbReference type="SAM" id="MobiDB-lite"/>
    </source>
</evidence>
<name>A0AAD4IE66_9PLEO</name>
<keyword evidence="2" id="KW-0472">Membrane</keyword>
<proteinExistence type="predicted"/>
<feature type="transmembrane region" description="Helical" evidence="2">
    <location>
        <begin position="25"/>
        <end position="45"/>
    </location>
</feature>
<gene>
    <name evidence="3" type="ORF">G6011_03073</name>
</gene>
<feature type="region of interest" description="Disordered" evidence="1">
    <location>
        <begin position="360"/>
        <end position="379"/>
    </location>
</feature>
<dbReference type="AlphaFoldDB" id="A0AAD4IE66"/>
<feature type="compositionally biased region" description="Basic and acidic residues" evidence="1">
    <location>
        <begin position="365"/>
        <end position="379"/>
    </location>
</feature>
<reference evidence="3" key="1">
    <citation type="submission" date="2021-07" db="EMBL/GenBank/DDBJ databases">
        <title>Genome Resource of American Ginseng Black Spot Pathogen Alternaria panax.</title>
        <authorList>
            <person name="Qiu C."/>
            <person name="Wang W."/>
            <person name="Liu Z."/>
        </authorList>
    </citation>
    <scope>NUCLEOTIDE SEQUENCE</scope>
    <source>
        <strain evidence="3">BNCC115425</strain>
    </source>
</reference>
<evidence type="ECO:0000313" key="3">
    <source>
        <dbReference type="EMBL" id="KAG9193038.1"/>
    </source>
</evidence>
<feature type="transmembrane region" description="Helical" evidence="2">
    <location>
        <begin position="77"/>
        <end position="102"/>
    </location>
</feature>